<protein>
    <submittedName>
        <fullName evidence="3">Uncharacterized protein</fullName>
    </submittedName>
</protein>
<feature type="region of interest" description="Disordered" evidence="1">
    <location>
        <begin position="205"/>
        <end position="259"/>
    </location>
</feature>
<comment type="caution">
    <text evidence="3">The sequence shown here is derived from an EMBL/GenBank/DDBJ whole genome shotgun (WGS) entry which is preliminary data.</text>
</comment>
<feature type="region of interest" description="Disordered" evidence="1">
    <location>
        <begin position="621"/>
        <end position="646"/>
    </location>
</feature>
<organism evidence="3 4">
    <name type="scientific">Emericellopsis atlantica</name>
    <dbReference type="NCBI Taxonomy" id="2614577"/>
    <lineage>
        <taxon>Eukaryota</taxon>
        <taxon>Fungi</taxon>
        <taxon>Dikarya</taxon>
        <taxon>Ascomycota</taxon>
        <taxon>Pezizomycotina</taxon>
        <taxon>Sordariomycetes</taxon>
        <taxon>Hypocreomycetidae</taxon>
        <taxon>Hypocreales</taxon>
        <taxon>Bionectriaceae</taxon>
        <taxon>Emericellopsis</taxon>
    </lineage>
</organism>
<dbReference type="AlphaFoldDB" id="A0A9P8CMT8"/>
<accession>A0A9P8CMT8</accession>
<evidence type="ECO:0000313" key="3">
    <source>
        <dbReference type="EMBL" id="KAG9252360.1"/>
    </source>
</evidence>
<keyword evidence="2" id="KW-0472">Membrane</keyword>
<evidence type="ECO:0000256" key="2">
    <source>
        <dbReference type="SAM" id="Phobius"/>
    </source>
</evidence>
<dbReference type="RefSeq" id="XP_046116284.1">
    <property type="nucleotide sequence ID" value="XM_046258254.1"/>
</dbReference>
<gene>
    <name evidence="3" type="ORF">F5Z01DRAFT_224444</name>
</gene>
<keyword evidence="4" id="KW-1185">Reference proteome</keyword>
<feature type="compositionally biased region" description="Polar residues" evidence="1">
    <location>
        <begin position="243"/>
        <end position="256"/>
    </location>
</feature>
<feature type="compositionally biased region" description="Low complexity" evidence="1">
    <location>
        <begin position="634"/>
        <end position="644"/>
    </location>
</feature>
<evidence type="ECO:0000313" key="4">
    <source>
        <dbReference type="Proteomes" id="UP000887229"/>
    </source>
</evidence>
<sequence length="829" mass="94169">MVDTINLTSNIGTWLGAAVAIIALVGVVGPYLALRASLSDSNRALNAVKDDSGKYVTRGYRFTRGMRVFRRIRVPDLAPSYISNETTTIPLVAPAATRGPWTIRGRKSYQQFNTSWAKLAELIESYQAHDLDGEAEVDLCVPRGGTLEIVQSQTALVASKYWVLILGLLGRYGNRPDKGVLHRARVRRNRQQELGLKRDIKNDFRTFHPGVRPRRPRTTPVDEGERQYRVLSPVPLPDEPTLGNLTPRSDSDSGSSLYRRPPTIFGITGRIRNSGRQKGSWNYLNLVSFTPHTNKDMFPAKGRPAKRDVVSLETLFWLAQGFLPCGMEADGQRVVISLEDPGDEEEDAVVHGNFSADNLDVSISVFDLQESDDMPRSTGNALRSLGLTEPREPKVLRLLPYDHNSAMMRVLITSIRLTTHRGPRRKRIMNVHQATISFQEAGKRSIWIFPRNALEKPIGLFLSLEWDPWGFVVRRHRFFSMLLSRTTVIMHHSETFLSKTFWESLGMGQIPLGSFRPDVDPSDLKFNAKHLRERIALDNYLSNYLGESTALPLKLSLGALFILDDAFQTWVDRAIRRLQIQESMSFDEVRRENQDNTRGLTEKLNLLKERHATKRAETLGIKSEASLAGDNPSRESSSQSQNESHAPYFSVSVPTFLVEEEFNRTTIDIQQLEEETLADFGVRYELGTQFDEDLELEVQCFVVEGRVPEWEQEILLQHTQILRELRDKIEEAKVVAETSLEYEFSSKWLTWRRGDGNGGKERELSWSLGDELLRVPGPEAKIMCLTIMDRDILVIALWVMNRAAMWIGSLDSKPLLRFVDTLDPYVYVV</sequence>
<keyword evidence="2" id="KW-1133">Transmembrane helix</keyword>
<dbReference type="OrthoDB" id="2963168at2759"/>
<evidence type="ECO:0000256" key="1">
    <source>
        <dbReference type="SAM" id="MobiDB-lite"/>
    </source>
</evidence>
<reference evidence="3" key="1">
    <citation type="journal article" date="2021" name="IMA Fungus">
        <title>Genomic characterization of three marine fungi, including Emericellopsis atlantica sp. nov. with signatures of a generalist lifestyle and marine biomass degradation.</title>
        <authorList>
            <person name="Hagestad O.C."/>
            <person name="Hou L."/>
            <person name="Andersen J.H."/>
            <person name="Hansen E.H."/>
            <person name="Altermark B."/>
            <person name="Li C."/>
            <person name="Kuhnert E."/>
            <person name="Cox R.J."/>
            <person name="Crous P.W."/>
            <person name="Spatafora J.W."/>
            <person name="Lail K."/>
            <person name="Amirebrahimi M."/>
            <person name="Lipzen A."/>
            <person name="Pangilinan J."/>
            <person name="Andreopoulos W."/>
            <person name="Hayes R.D."/>
            <person name="Ng V."/>
            <person name="Grigoriev I.V."/>
            <person name="Jackson S.A."/>
            <person name="Sutton T.D.S."/>
            <person name="Dobson A.D.W."/>
            <person name="Rama T."/>
        </authorList>
    </citation>
    <scope>NUCLEOTIDE SEQUENCE</scope>
    <source>
        <strain evidence="3">TS7</strain>
    </source>
</reference>
<keyword evidence="2" id="KW-0812">Transmembrane</keyword>
<proteinExistence type="predicted"/>
<name>A0A9P8CMT8_9HYPO</name>
<feature type="transmembrane region" description="Helical" evidence="2">
    <location>
        <begin position="12"/>
        <end position="34"/>
    </location>
</feature>
<dbReference type="GeneID" id="70289157"/>
<dbReference type="EMBL" id="MU251262">
    <property type="protein sequence ID" value="KAG9252360.1"/>
    <property type="molecule type" value="Genomic_DNA"/>
</dbReference>
<dbReference type="Proteomes" id="UP000887229">
    <property type="component" value="Unassembled WGS sequence"/>
</dbReference>